<proteinExistence type="predicted"/>
<feature type="region of interest" description="Disordered" evidence="1">
    <location>
        <begin position="397"/>
        <end position="421"/>
    </location>
</feature>
<sequence>MLSTSGNSCICSSCFSRSYKLYDGRPWVARKKGSFKLLSQPASEQTEKAREKWRRYLARSAKEKVKAQTKLICRKIRVLKSAAERAVVVKEIRRSEVFLESPTSSEDRKPILNLNTKNFWDFVYQHQWKGRIRVCEGELMYRITETLKKLVNLKVISDFNVTRLFTAEYKKKDVEEDSTSMLKFQEFVVRVHQTYYGGEPRKPPKMVKFNLVPNSVFTPRLKCTSPILKRNGPVTSCKIPHAPQVDVASSLTSKDVINSNQWKSVSDDIIKDEFTSVCLKATKDFVMVKEMITNSKTLKTSTSFTLRRKEGLFGNSGIAVTMKDYYTSSSLPEHSYDAQEYNATTPFLKMLQRFMASDSKIQQQKSVNSRTKTLLRVRSLAKDEEMEKILEEIDNRNKYSPSTKNSIKRQPIESGGGIPPEEELNELFVDVEKRNAELQELLLAVESCRDSESEGQRSRITSAETRRSTDTLVEKLLDDLDDVGFEKGQFNYRPTETANGFNNTKPCSAKLKASASEEELDHMLAELLDL</sequence>
<gene>
    <name evidence="2" type="ORF">PLOB_00035654</name>
</gene>
<comment type="caution">
    <text evidence="2">The sequence shown here is derived from an EMBL/GenBank/DDBJ whole genome shotgun (WGS) entry which is preliminary data.</text>
</comment>
<evidence type="ECO:0000313" key="3">
    <source>
        <dbReference type="Proteomes" id="UP001159405"/>
    </source>
</evidence>
<dbReference type="EMBL" id="CALNXK010000005">
    <property type="protein sequence ID" value="CAH3036952.1"/>
    <property type="molecule type" value="Genomic_DNA"/>
</dbReference>
<accession>A0ABN8N023</accession>
<organism evidence="2 3">
    <name type="scientific">Porites lobata</name>
    <dbReference type="NCBI Taxonomy" id="104759"/>
    <lineage>
        <taxon>Eukaryota</taxon>
        <taxon>Metazoa</taxon>
        <taxon>Cnidaria</taxon>
        <taxon>Anthozoa</taxon>
        <taxon>Hexacorallia</taxon>
        <taxon>Scleractinia</taxon>
        <taxon>Fungiina</taxon>
        <taxon>Poritidae</taxon>
        <taxon>Porites</taxon>
    </lineage>
</organism>
<reference evidence="2 3" key="1">
    <citation type="submission" date="2022-05" db="EMBL/GenBank/DDBJ databases">
        <authorList>
            <consortium name="Genoscope - CEA"/>
            <person name="William W."/>
        </authorList>
    </citation>
    <scope>NUCLEOTIDE SEQUENCE [LARGE SCALE GENOMIC DNA]</scope>
</reference>
<dbReference type="Proteomes" id="UP001159405">
    <property type="component" value="Unassembled WGS sequence"/>
</dbReference>
<evidence type="ECO:0000256" key="1">
    <source>
        <dbReference type="SAM" id="MobiDB-lite"/>
    </source>
</evidence>
<name>A0ABN8N023_9CNID</name>
<evidence type="ECO:0000313" key="2">
    <source>
        <dbReference type="EMBL" id="CAH3036952.1"/>
    </source>
</evidence>
<keyword evidence="3" id="KW-1185">Reference proteome</keyword>
<protein>
    <submittedName>
        <fullName evidence="2">Uncharacterized protein</fullName>
    </submittedName>
</protein>